<evidence type="ECO:0000313" key="10">
    <source>
        <dbReference type="Proteomes" id="UP001271007"/>
    </source>
</evidence>
<dbReference type="PANTHER" id="PTHR43341">
    <property type="entry name" value="AMINO ACID PERMEASE"/>
    <property type="match status" value="1"/>
</dbReference>
<feature type="transmembrane region" description="Helical" evidence="7">
    <location>
        <begin position="434"/>
        <end position="456"/>
    </location>
</feature>
<feature type="transmembrane region" description="Helical" evidence="7">
    <location>
        <begin position="125"/>
        <end position="146"/>
    </location>
</feature>
<dbReference type="PROSITE" id="PS00218">
    <property type="entry name" value="AMINO_ACID_PERMEASE_1"/>
    <property type="match status" value="1"/>
</dbReference>
<keyword evidence="3 7" id="KW-0812">Transmembrane</keyword>
<reference evidence="9" key="1">
    <citation type="submission" date="2023-04" db="EMBL/GenBank/DDBJ databases">
        <title>Black Yeasts Isolated from many extreme environments.</title>
        <authorList>
            <person name="Coleine C."/>
            <person name="Stajich J.E."/>
            <person name="Selbmann L."/>
        </authorList>
    </citation>
    <scope>NUCLEOTIDE SEQUENCE</scope>
    <source>
        <strain evidence="9">CCFEE 5312</strain>
    </source>
</reference>
<keyword evidence="5 7" id="KW-1133">Transmembrane helix</keyword>
<proteinExistence type="predicted"/>
<feature type="transmembrane region" description="Helical" evidence="7">
    <location>
        <begin position="468"/>
        <end position="485"/>
    </location>
</feature>
<feature type="transmembrane region" description="Helical" evidence="7">
    <location>
        <begin position="360"/>
        <end position="383"/>
    </location>
</feature>
<dbReference type="Gene3D" id="1.20.1740.10">
    <property type="entry name" value="Amino acid/polyamine transporter I"/>
    <property type="match status" value="1"/>
</dbReference>
<evidence type="ECO:0000256" key="5">
    <source>
        <dbReference type="ARBA" id="ARBA00022989"/>
    </source>
</evidence>
<accession>A0AAJ0GCT1</accession>
<dbReference type="GO" id="GO:0016020">
    <property type="term" value="C:membrane"/>
    <property type="evidence" value="ECO:0007669"/>
    <property type="project" value="UniProtKB-SubCell"/>
</dbReference>
<feature type="transmembrane region" description="Helical" evidence="7">
    <location>
        <begin position="389"/>
        <end position="413"/>
    </location>
</feature>
<dbReference type="PANTHER" id="PTHR43341:SF26">
    <property type="entry name" value="GENERAL AMINO ACID PERMEASE AGP3"/>
    <property type="match status" value="1"/>
</dbReference>
<comment type="caution">
    <text evidence="9">The sequence shown here is derived from an EMBL/GenBank/DDBJ whole genome shotgun (WGS) entry which is preliminary data.</text>
</comment>
<name>A0AAJ0GCT1_9PEZI</name>
<dbReference type="Pfam" id="PF00324">
    <property type="entry name" value="AA_permease"/>
    <property type="match status" value="1"/>
</dbReference>
<comment type="subcellular location">
    <subcellularLocation>
        <location evidence="1">Membrane</location>
        <topology evidence="1">Multi-pass membrane protein</topology>
    </subcellularLocation>
</comment>
<evidence type="ECO:0000259" key="8">
    <source>
        <dbReference type="Pfam" id="PF00324"/>
    </source>
</evidence>
<keyword evidence="6 7" id="KW-0472">Membrane</keyword>
<dbReference type="FunFam" id="1.20.1740.10:FF:000001">
    <property type="entry name" value="Amino acid permease"/>
    <property type="match status" value="1"/>
</dbReference>
<evidence type="ECO:0000256" key="7">
    <source>
        <dbReference type="SAM" id="Phobius"/>
    </source>
</evidence>
<dbReference type="AlphaFoldDB" id="A0AAJ0GCT1"/>
<organism evidence="9 10">
    <name type="scientific">Extremus antarcticus</name>
    <dbReference type="NCBI Taxonomy" id="702011"/>
    <lineage>
        <taxon>Eukaryota</taxon>
        <taxon>Fungi</taxon>
        <taxon>Dikarya</taxon>
        <taxon>Ascomycota</taxon>
        <taxon>Pezizomycotina</taxon>
        <taxon>Dothideomycetes</taxon>
        <taxon>Dothideomycetidae</taxon>
        <taxon>Mycosphaerellales</taxon>
        <taxon>Extremaceae</taxon>
        <taxon>Extremus</taxon>
    </lineage>
</organism>
<sequence>MAEEVKHASVVEPTEIDSKEHLTVTATGTIVDHGLHRQLKQRHMQMISLGGVIGASIWYGIGISIAASGPVGALVCFVVIGIDVFFVMQSIGEMATLYPSTGAFTEMAGRFVDGAVATALGWNYWYLWAINLAAEYNLIAIVLSYWTDKVPAYAWILVFWAFYQCIGLLGIVVYGEAEFWLATIKIVFVGITFLLSILVNTGAMGGDYIGFRYWKTPGPVINGINGFGQSFVLAAVYYSGTELVAVTAGESKRPLRDVPKAIKQSLFRIVIIYWGIAFFAGISVSAVDEMLLTADSRAGSSPFAIMLLRAGYTWGPTLINSFIFFATFSACNSSIYLASRTLKSLADQGRAPRLFRKTHFGGVPVYAAVASNAVGLIALSTISEGGGKVFGYLVNLIGAGGLIVWSVVGITHLRFRKAWRIQGHTPEELPFRAFMFPYGAWIVAIFNPFLVFIQGYGTLIHPWHPVDFVVAYIILVLFFVIWAGWKLWHKTKIVDLATVNLQEGRREAIAVDDDEEGPGLFQRAGNALRGRRA</sequence>
<keyword evidence="2" id="KW-0813">Transport</keyword>
<feature type="transmembrane region" description="Helical" evidence="7">
    <location>
        <begin position="266"/>
        <end position="287"/>
    </location>
</feature>
<dbReference type="InterPro" id="IPR004841">
    <property type="entry name" value="AA-permease/SLC12A_dom"/>
</dbReference>
<dbReference type="InterPro" id="IPR050524">
    <property type="entry name" value="APC_YAT"/>
</dbReference>
<feature type="transmembrane region" description="Helical" evidence="7">
    <location>
        <begin position="186"/>
        <end position="206"/>
    </location>
</feature>
<dbReference type="PIRSF" id="PIRSF006060">
    <property type="entry name" value="AA_transporter"/>
    <property type="match status" value="1"/>
</dbReference>
<evidence type="ECO:0000256" key="6">
    <source>
        <dbReference type="ARBA" id="ARBA00023136"/>
    </source>
</evidence>
<dbReference type="EMBL" id="JAWDJX010000012">
    <property type="protein sequence ID" value="KAK3054313.1"/>
    <property type="molecule type" value="Genomic_DNA"/>
</dbReference>
<protein>
    <recommendedName>
        <fullName evidence="8">Amino acid permease/ SLC12A domain-containing protein</fullName>
    </recommendedName>
</protein>
<evidence type="ECO:0000256" key="4">
    <source>
        <dbReference type="ARBA" id="ARBA00022970"/>
    </source>
</evidence>
<dbReference type="InterPro" id="IPR004840">
    <property type="entry name" value="Amino_acid_permease_CS"/>
</dbReference>
<feature type="transmembrane region" description="Helical" evidence="7">
    <location>
        <begin position="152"/>
        <end position="174"/>
    </location>
</feature>
<evidence type="ECO:0000313" key="9">
    <source>
        <dbReference type="EMBL" id="KAK3054313.1"/>
    </source>
</evidence>
<dbReference type="Proteomes" id="UP001271007">
    <property type="component" value="Unassembled WGS sequence"/>
</dbReference>
<feature type="transmembrane region" description="Helical" evidence="7">
    <location>
        <begin position="318"/>
        <end position="339"/>
    </location>
</feature>
<evidence type="ECO:0000256" key="3">
    <source>
        <dbReference type="ARBA" id="ARBA00022692"/>
    </source>
</evidence>
<dbReference type="GO" id="GO:0015171">
    <property type="term" value="F:amino acid transmembrane transporter activity"/>
    <property type="evidence" value="ECO:0007669"/>
    <property type="project" value="TreeGrafter"/>
</dbReference>
<evidence type="ECO:0000256" key="1">
    <source>
        <dbReference type="ARBA" id="ARBA00004141"/>
    </source>
</evidence>
<feature type="transmembrane region" description="Helical" evidence="7">
    <location>
        <begin position="71"/>
        <end position="88"/>
    </location>
</feature>
<keyword evidence="4" id="KW-0029">Amino-acid transport</keyword>
<feature type="domain" description="Amino acid permease/ SLC12A" evidence="8">
    <location>
        <begin position="43"/>
        <end position="495"/>
    </location>
</feature>
<evidence type="ECO:0000256" key="2">
    <source>
        <dbReference type="ARBA" id="ARBA00022448"/>
    </source>
</evidence>
<keyword evidence="10" id="KW-1185">Reference proteome</keyword>
<feature type="transmembrane region" description="Helical" evidence="7">
    <location>
        <begin position="46"/>
        <end position="65"/>
    </location>
</feature>
<gene>
    <name evidence="9" type="ORF">LTR09_004581</name>
</gene>
<feature type="transmembrane region" description="Helical" evidence="7">
    <location>
        <begin position="226"/>
        <end position="245"/>
    </location>
</feature>